<dbReference type="STRING" id="767452.AVL62_13295"/>
<comment type="similarity">
    <text evidence="1">Belongs to the AHA1 family.</text>
</comment>
<evidence type="ECO:0000313" key="5">
    <source>
        <dbReference type="Proteomes" id="UP000054837"/>
    </source>
</evidence>
<dbReference type="Pfam" id="PF08327">
    <property type="entry name" value="AHSA1"/>
    <property type="match status" value="1"/>
</dbReference>
<feature type="domain" description="Activator of Hsp90 ATPase homologue 1/2-like C-terminal" evidence="3">
    <location>
        <begin position="22"/>
        <end position="137"/>
    </location>
</feature>
<dbReference type="RefSeq" id="WP_058890234.1">
    <property type="nucleotide sequence ID" value="NZ_LQBL01000005.1"/>
</dbReference>
<dbReference type="InterPro" id="IPR023393">
    <property type="entry name" value="START-like_dom_sf"/>
</dbReference>
<gene>
    <name evidence="4" type="ORF">AVL62_13295</name>
</gene>
<protein>
    <submittedName>
        <fullName evidence="4">Molecular chaperone Hsp90</fullName>
    </submittedName>
</protein>
<dbReference type="Proteomes" id="UP000054837">
    <property type="component" value="Unassembled WGS sequence"/>
</dbReference>
<dbReference type="SUPFAM" id="SSF55961">
    <property type="entry name" value="Bet v1-like"/>
    <property type="match status" value="1"/>
</dbReference>
<reference evidence="4 5" key="1">
    <citation type="submission" date="2015-12" db="EMBL/GenBank/DDBJ databases">
        <title>Serinicoccus chungangenesis strain CD08_5 genome sequencing and assembly.</title>
        <authorList>
            <person name="Chander A.M."/>
            <person name="Kaur G."/>
            <person name="Nair G.R."/>
            <person name="Dhawan D.K."/>
            <person name="Kochhar R.K."/>
            <person name="Mayilraj S."/>
            <person name="Bhadada S.K."/>
        </authorList>
    </citation>
    <scope>NUCLEOTIDE SEQUENCE [LARGE SCALE GENOMIC DNA]</scope>
    <source>
        <strain evidence="4 5">CD08_5</strain>
    </source>
</reference>
<dbReference type="InterPro" id="IPR013538">
    <property type="entry name" value="ASHA1/2-like_C"/>
</dbReference>
<sequence length="185" mass="20765">MMTGAPETIDGQEHLVLTRTFRAPVEDVWAAVTESERLGRWFATWTGDPGSGRVRLTWAYEEEMPTETYVIEVCEEPTRLRVRNENDDPIQVWTLDLRLTEEAGVTTLRFAQVLTDRSLVTDVGPGWEYYLDRLEESVRTGATATVAWEGYLDLGREYAVAFGLPDAPDPDASAGTPREDGPPRT</sequence>
<name>A0A0W8IBS1_9MICO</name>
<dbReference type="AlphaFoldDB" id="A0A0W8IBS1"/>
<evidence type="ECO:0000313" key="4">
    <source>
        <dbReference type="EMBL" id="KUG57399.1"/>
    </source>
</evidence>
<organism evidence="4 5">
    <name type="scientific">Serinicoccus chungangensis</name>
    <dbReference type="NCBI Taxonomy" id="767452"/>
    <lineage>
        <taxon>Bacteria</taxon>
        <taxon>Bacillati</taxon>
        <taxon>Actinomycetota</taxon>
        <taxon>Actinomycetes</taxon>
        <taxon>Micrococcales</taxon>
        <taxon>Ornithinimicrobiaceae</taxon>
        <taxon>Serinicoccus</taxon>
    </lineage>
</organism>
<dbReference type="OrthoDB" id="8117292at2"/>
<evidence type="ECO:0000259" key="3">
    <source>
        <dbReference type="Pfam" id="PF08327"/>
    </source>
</evidence>
<dbReference type="Gene3D" id="3.30.530.20">
    <property type="match status" value="1"/>
</dbReference>
<dbReference type="EMBL" id="LQBL01000005">
    <property type="protein sequence ID" value="KUG57399.1"/>
    <property type="molecule type" value="Genomic_DNA"/>
</dbReference>
<evidence type="ECO:0000256" key="2">
    <source>
        <dbReference type="SAM" id="MobiDB-lite"/>
    </source>
</evidence>
<feature type="region of interest" description="Disordered" evidence="2">
    <location>
        <begin position="165"/>
        <end position="185"/>
    </location>
</feature>
<proteinExistence type="inferred from homology"/>
<keyword evidence="5" id="KW-1185">Reference proteome</keyword>
<comment type="caution">
    <text evidence="4">The sequence shown here is derived from an EMBL/GenBank/DDBJ whole genome shotgun (WGS) entry which is preliminary data.</text>
</comment>
<accession>A0A0W8IBS1</accession>
<evidence type="ECO:0000256" key="1">
    <source>
        <dbReference type="ARBA" id="ARBA00006817"/>
    </source>
</evidence>